<feature type="region of interest" description="Disordered" evidence="1">
    <location>
        <begin position="32"/>
        <end position="68"/>
    </location>
</feature>
<keyword evidence="3" id="KW-1185">Reference proteome</keyword>
<dbReference type="Proteomes" id="UP000283210">
    <property type="component" value="Chromosome 20"/>
</dbReference>
<evidence type="ECO:0000313" key="2">
    <source>
        <dbReference type="EMBL" id="RVE58739.1"/>
    </source>
</evidence>
<organism evidence="2 3">
    <name type="scientific">Oryzias javanicus</name>
    <name type="common">Javanese ricefish</name>
    <name type="synonym">Aplocheilus javanicus</name>
    <dbReference type="NCBI Taxonomy" id="123683"/>
    <lineage>
        <taxon>Eukaryota</taxon>
        <taxon>Metazoa</taxon>
        <taxon>Chordata</taxon>
        <taxon>Craniata</taxon>
        <taxon>Vertebrata</taxon>
        <taxon>Euteleostomi</taxon>
        <taxon>Actinopterygii</taxon>
        <taxon>Neopterygii</taxon>
        <taxon>Teleostei</taxon>
        <taxon>Neoteleostei</taxon>
        <taxon>Acanthomorphata</taxon>
        <taxon>Ovalentaria</taxon>
        <taxon>Atherinomorphae</taxon>
        <taxon>Beloniformes</taxon>
        <taxon>Adrianichthyidae</taxon>
        <taxon>Oryziinae</taxon>
        <taxon>Oryzias</taxon>
    </lineage>
</organism>
<accession>A0A3S2NX60</accession>
<proteinExistence type="predicted"/>
<reference evidence="2 3" key="1">
    <citation type="submission" date="2018-11" db="EMBL/GenBank/DDBJ databases">
        <authorList>
            <person name="Lopez-Roques C."/>
            <person name="Donnadieu C."/>
            <person name="Bouchez O."/>
            <person name="Klopp C."/>
            <person name="Cabau C."/>
            <person name="Zahm M."/>
        </authorList>
    </citation>
    <scope>NUCLEOTIDE SEQUENCE [LARGE SCALE GENOMIC DNA]</scope>
    <source>
        <strain evidence="2">RS831</strain>
        <tissue evidence="2">Whole body</tissue>
    </source>
</reference>
<evidence type="ECO:0000256" key="1">
    <source>
        <dbReference type="SAM" id="MobiDB-lite"/>
    </source>
</evidence>
<evidence type="ECO:0000313" key="3">
    <source>
        <dbReference type="Proteomes" id="UP000283210"/>
    </source>
</evidence>
<name>A0A3S2NX60_ORYJA</name>
<dbReference type="EMBL" id="CM012456">
    <property type="protein sequence ID" value="RVE58739.1"/>
    <property type="molecule type" value="Genomic_DNA"/>
</dbReference>
<protein>
    <submittedName>
        <fullName evidence="2">Uncharacterized protein</fullName>
    </submittedName>
</protein>
<dbReference type="AlphaFoldDB" id="A0A3S2NX60"/>
<reference evidence="2 3" key="2">
    <citation type="submission" date="2019-01" db="EMBL/GenBank/DDBJ databases">
        <title>A chromosome length genome reference of the Java medaka (oryzias javanicus).</title>
        <authorList>
            <person name="Herpin A."/>
            <person name="Takehana Y."/>
            <person name="Naruse K."/>
            <person name="Ansai S."/>
            <person name="Kawaguchi M."/>
        </authorList>
    </citation>
    <scope>NUCLEOTIDE SEQUENCE [LARGE SCALE GENOMIC DNA]</scope>
    <source>
        <strain evidence="2">RS831</strain>
        <tissue evidence="2">Whole body</tissue>
    </source>
</reference>
<gene>
    <name evidence="2" type="ORF">OJAV_G00197030</name>
</gene>
<sequence>MLYPQCEVRLCCRAHAGGSATPLKEQQKVNFHQEIRHSRGPRFAQPLLGRMQQPSADSERSGPVAVRS</sequence>